<dbReference type="InterPro" id="IPR001375">
    <property type="entry name" value="Peptidase_S9_cat"/>
</dbReference>
<dbReference type="Proteomes" id="UP000192907">
    <property type="component" value="Unassembled WGS sequence"/>
</dbReference>
<dbReference type="AlphaFoldDB" id="A0A1Y6CQR0"/>
<proteinExistence type="predicted"/>
<sequence>MIIRHLVLLTLFLGLLSAQGKAEIGEVSETSVTWALGVVDNPSDDPIRPLLENRSFSLPKEGQINGSVTWSNIQAGEGGKLDVGGASRFYVATEIDVKPGEHIYVQGDRIISFYTNNAWKKSGDVYGSGTIRIPLATKPGKNLLVAYGFGSWSTPEISVYKTIDRVTFNTDDLTKPDLRVGDDSTLWLGLPLLNLGSTPVKNVEASVLKGQYFKGSTIVHRSIGSASMTQLAFRLEPQGPWSESLVDQPIPVEIAVKSKSLNRIYKRLFHLKIVSRRQNHARTKRSKVDGSVQFYGVLPPSEEPEVEKPGMILSLHGAGVQATGQSNAYSAKSWAYLVAPTNRRPFGFDWEEWGRLDALETLEDAENAFNTDKKRTHLTGHSMGGHGTWHLGVNYPDRFGVVAPSAGWISFNTYGSSPIASGVLGRARSASITTNLVSNLRSNLVYIIHGMDDQNVPAQQAETMFKLLEPIVDNLTFHRQENAGHWWDVNEEAGSDCVDWEPMISLMEQTTIQDKRDFRFISTNPSVNGKYSFVKVSSAWSPLENVSIASSQVGNQLVLETTNARSLEINSKMLAGWGVGSLSVDGTHYDVDEKSTILVGDQSGKRQDLYGPMNQVYHKPWCFVYQETGSRIYEEYASYLETQWSIIGNGQSCSLPWAALDEKTRERFNLVYLGIPFNELDIPAQMEISWQKDEIKVGDKILRDSMLGLIFPENNRLSAAWTVTSGSEYLLFRYQPFSSRNGLADFHVFNGEGSVLTGFFDANWRYSDKLTEVLNDSSQ</sequence>
<organism evidence="3 4">
    <name type="scientific">Pseudobacteriovorax antillogorgiicola</name>
    <dbReference type="NCBI Taxonomy" id="1513793"/>
    <lineage>
        <taxon>Bacteria</taxon>
        <taxon>Pseudomonadati</taxon>
        <taxon>Bdellovibrionota</taxon>
        <taxon>Oligoflexia</taxon>
        <taxon>Oligoflexales</taxon>
        <taxon>Pseudobacteriovoracaceae</taxon>
        <taxon>Pseudobacteriovorax</taxon>
    </lineage>
</organism>
<accession>A0A1Y6CQR0</accession>
<name>A0A1Y6CQR0_9BACT</name>
<dbReference type="InterPro" id="IPR050955">
    <property type="entry name" value="Plant_Biomass_Hydrol_Est"/>
</dbReference>
<evidence type="ECO:0000313" key="4">
    <source>
        <dbReference type="Proteomes" id="UP000192907"/>
    </source>
</evidence>
<keyword evidence="1" id="KW-0732">Signal</keyword>
<reference evidence="4" key="1">
    <citation type="submission" date="2017-04" db="EMBL/GenBank/DDBJ databases">
        <authorList>
            <person name="Varghese N."/>
            <person name="Submissions S."/>
        </authorList>
    </citation>
    <scope>NUCLEOTIDE SEQUENCE [LARGE SCALE GENOMIC DNA]</scope>
    <source>
        <strain evidence="4">RKEM611</strain>
    </source>
</reference>
<protein>
    <submittedName>
        <fullName evidence="3">Prolyl oligopeptidase family protein</fullName>
    </submittedName>
</protein>
<feature type="domain" description="Peptidase S9 prolyl oligopeptidase catalytic" evidence="2">
    <location>
        <begin position="349"/>
        <end position="488"/>
    </location>
</feature>
<keyword evidence="4" id="KW-1185">Reference proteome</keyword>
<dbReference type="PANTHER" id="PTHR43037:SF4">
    <property type="entry name" value="PEPTIDASE S9 PROLYL OLIGOPEPTIDASE CATALYTIC DOMAIN-CONTAINING PROTEIN"/>
    <property type="match status" value="1"/>
</dbReference>
<evidence type="ECO:0000256" key="1">
    <source>
        <dbReference type="ARBA" id="ARBA00022729"/>
    </source>
</evidence>
<dbReference type="PANTHER" id="PTHR43037">
    <property type="entry name" value="UNNAMED PRODUCT-RELATED"/>
    <property type="match status" value="1"/>
</dbReference>
<dbReference type="EMBL" id="FWZT01000041">
    <property type="protein sequence ID" value="SMF82453.1"/>
    <property type="molecule type" value="Genomic_DNA"/>
</dbReference>
<dbReference type="InterPro" id="IPR029058">
    <property type="entry name" value="AB_hydrolase_fold"/>
</dbReference>
<dbReference type="Gene3D" id="3.40.50.1820">
    <property type="entry name" value="alpha/beta hydrolase"/>
    <property type="match status" value="1"/>
</dbReference>
<dbReference type="SUPFAM" id="SSF53474">
    <property type="entry name" value="alpha/beta-Hydrolases"/>
    <property type="match status" value="1"/>
</dbReference>
<evidence type="ECO:0000259" key="2">
    <source>
        <dbReference type="Pfam" id="PF00326"/>
    </source>
</evidence>
<dbReference type="STRING" id="1513793.SAMN06296036_14114"/>
<dbReference type="RefSeq" id="WP_132326107.1">
    <property type="nucleotide sequence ID" value="NZ_FWZT01000041.1"/>
</dbReference>
<dbReference type="GO" id="GO:0008236">
    <property type="term" value="F:serine-type peptidase activity"/>
    <property type="evidence" value="ECO:0007669"/>
    <property type="project" value="InterPro"/>
</dbReference>
<dbReference type="GO" id="GO:0006508">
    <property type="term" value="P:proteolysis"/>
    <property type="evidence" value="ECO:0007669"/>
    <property type="project" value="InterPro"/>
</dbReference>
<evidence type="ECO:0000313" key="3">
    <source>
        <dbReference type="EMBL" id="SMF82453.1"/>
    </source>
</evidence>
<gene>
    <name evidence="3" type="ORF">SAMN06296036_14114</name>
</gene>
<dbReference type="Pfam" id="PF00326">
    <property type="entry name" value="Peptidase_S9"/>
    <property type="match status" value="1"/>
</dbReference>
<dbReference type="OrthoDB" id="9764953at2"/>